<dbReference type="Pfam" id="PF17919">
    <property type="entry name" value="RT_RNaseH_2"/>
    <property type="match status" value="1"/>
</dbReference>
<name>A0A914VBY8_9BILA</name>
<feature type="domain" description="Reverse transcriptase" evidence="1">
    <location>
        <begin position="2"/>
        <end position="52"/>
    </location>
</feature>
<dbReference type="InterPro" id="IPR041577">
    <property type="entry name" value="RT_RNaseH_2"/>
</dbReference>
<dbReference type="InterPro" id="IPR051320">
    <property type="entry name" value="Viral_Replic_Matur_Polypro"/>
</dbReference>
<dbReference type="PANTHER" id="PTHR33064:SF37">
    <property type="entry name" value="RIBONUCLEASE H"/>
    <property type="match status" value="1"/>
</dbReference>
<organism evidence="3 4">
    <name type="scientific">Plectus sambesii</name>
    <dbReference type="NCBI Taxonomy" id="2011161"/>
    <lineage>
        <taxon>Eukaryota</taxon>
        <taxon>Metazoa</taxon>
        <taxon>Ecdysozoa</taxon>
        <taxon>Nematoda</taxon>
        <taxon>Chromadorea</taxon>
        <taxon>Plectida</taxon>
        <taxon>Plectina</taxon>
        <taxon>Plectoidea</taxon>
        <taxon>Plectidae</taxon>
        <taxon>Plectus</taxon>
    </lineage>
</organism>
<dbReference type="SUPFAM" id="SSF56672">
    <property type="entry name" value="DNA/RNA polymerases"/>
    <property type="match status" value="1"/>
</dbReference>
<reference evidence="4" key="1">
    <citation type="submission" date="2022-11" db="UniProtKB">
        <authorList>
            <consortium name="WormBaseParasite"/>
        </authorList>
    </citation>
    <scope>IDENTIFICATION</scope>
</reference>
<dbReference type="AlphaFoldDB" id="A0A914VBY8"/>
<proteinExistence type="predicted"/>
<evidence type="ECO:0000313" key="4">
    <source>
        <dbReference type="WBParaSite" id="PSAMB.scaffold1691size28690.g14379.t1"/>
    </source>
</evidence>
<evidence type="ECO:0000259" key="2">
    <source>
        <dbReference type="Pfam" id="PF17919"/>
    </source>
</evidence>
<dbReference type="Proteomes" id="UP000887566">
    <property type="component" value="Unplaced"/>
</dbReference>
<evidence type="ECO:0000259" key="1">
    <source>
        <dbReference type="Pfam" id="PF00078"/>
    </source>
</evidence>
<evidence type="ECO:0000313" key="3">
    <source>
        <dbReference type="Proteomes" id="UP000887566"/>
    </source>
</evidence>
<dbReference type="WBParaSite" id="PSAMB.scaffold1691size28690.g14379.t1">
    <property type="protein sequence ID" value="PSAMB.scaffold1691size28690.g14379.t1"/>
    <property type="gene ID" value="PSAMB.scaffold1691size28690.g14379"/>
</dbReference>
<accession>A0A914VBY8</accession>
<sequence length="191" mass="21566">MFIYADDTAICGRRVCDHAQDVSTVFTAMRKYNLKVKPTKCERVHTRMKILGGFYRRLIPGYSKISKPLLEYGRDKVEIRRFTWTDKAQKAFDALKGRLTNPPTLALLWLGWPIGTWIDASQLGLGLVAQQRGDDSQVHPIEFASRTLSKLEGADSAMEFKALAVVRALEKLHYYCLGVKATVYTGHSALQ</sequence>
<feature type="domain" description="Reverse transcriptase/retrotransposon-derived protein RNase H-like" evidence="2">
    <location>
        <begin position="84"/>
        <end position="183"/>
    </location>
</feature>
<dbReference type="Gene3D" id="3.30.70.270">
    <property type="match status" value="1"/>
</dbReference>
<keyword evidence="3" id="KW-1185">Reference proteome</keyword>
<dbReference type="InterPro" id="IPR043502">
    <property type="entry name" value="DNA/RNA_pol_sf"/>
</dbReference>
<dbReference type="InterPro" id="IPR000477">
    <property type="entry name" value="RT_dom"/>
</dbReference>
<dbReference type="InterPro" id="IPR043128">
    <property type="entry name" value="Rev_trsase/Diguanyl_cyclase"/>
</dbReference>
<protein>
    <submittedName>
        <fullName evidence="4">Reverse transcriptase domain-containing protein</fullName>
    </submittedName>
</protein>
<dbReference type="PANTHER" id="PTHR33064">
    <property type="entry name" value="POL PROTEIN"/>
    <property type="match status" value="1"/>
</dbReference>
<dbReference type="Pfam" id="PF00078">
    <property type="entry name" value="RVT_1"/>
    <property type="match status" value="1"/>
</dbReference>